<evidence type="ECO:0000256" key="6">
    <source>
        <dbReference type="SAM" id="Phobius"/>
    </source>
</evidence>
<comment type="subcellular location">
    <subcellularLocation>
        <location evidence="1">Membrane</location>
        <topology evidence="1">Multi-pass membrane protein</topology>
    </subcellularLocation>
</comment>
<keyword evidence="9" id="KW-1185">Reference proteome</keyword>
<dbReference type="STRING" id="158441.A0A226E300"/>
<dbReference type="GO" id="GO:0005245">
    <property type="term" value="F:voltage-gated calcium channel activity"/>
    <property type="evidence" value="ECO:0007669"/>
    <property type="project" value="TreeGrafter"/>
</dbReference>
<dbReference type="PANTHER" id="PTHR47077:SF1">
    <property type="entry name" value="CATION CHANNEL SPERM-ASSOCIATED PROTEIN 4"/>
    <property type="match status" value="1"/>
</dbReference>
<feature type="transmembrane region" description="Helical" evidence="6">
    <location>
        <begin position="165"/>
        <end position="185"/>
    </location>
</feature>
<dbReference type="OrthoDB" id="2984333at2759"/>
<name>A0A226E300_FOLCA</name>
<evidence type="ECO:0000313" key="9">
    <source>
        <dbReference type="Proteomes" id="UP000198287"/>
    </source>
</evidence>
<dbReference type="InterPro" id="IPR028744">
    <property type="entry name" value="CatSper4"/>
</dbReference>
<feature type="transmembrane region" description="Helical" evidence="6">
    <location>
        <begin position="268"/>
        <end position="290"/>
    </location>
</feature>
<dbReference type="Pfam" id="PF00520">
    <property type="entry name" value="Ion_trans"/>
    <property type="match status" value="1"/>
</dbReference>
<dbReference type="GO" id="GO:0005227">
    <property type="term" value="F:calcium-activated cation channel activity"/>
    <property type="evidence" value="ECO:0007669"/>
    <property type="project" value="InterPro"/>
</dbReference>
<feature type="region of interest" description="Disordered" evidence="5">
    <location>
        <begin position="1"/>
        <end position="37"/>
    </location>
</feature>
<dbReference type="EMBL" id="LNIX01000007">
    <property type="protein sequence ID" value="OXA51953.1"/>
    <property type="molecule type" value="Genomic_DNA"/>
</dbReference>
<reference evidence="8 9" key="1">
    <citation type="submission" date="2015-12" db="EMBL/GenBank/DDBJ databases">
        <title>The genome of Folsomia candida.</title>
        <authorList>
            <person name="Faddeeva A."/>
            <person name="Derks M.F."/>
            <person name="Anvar Y."/>
            <person name="Smit S."/>
            <person name="Van Straalen N."/>
            <person name="Roelofs D."/>
        </authorList>
    </citation>
    <scope>NUCLEOTIDE SEQUENCE [LARGE SCALE GENOMIC DNA]</scope>
    <source>
        <strain evidence="8 9">VU population</strain>
        <tissue evidence="8">Whole body</tissue>
    </source>
</reference>
<dbReference type="AlphaFoldDB" id="A0A226E300"/>
<keyword evidence="2 6" id="KW-0812">Transmembrane</keyword>
<feature type="compositionally biased region" description="Polar residues" evidence="5">
    <location>
        <begin position="1"/>
        <end position="16"/>
    </location>
</feature>
<keyword evidence="4 6" id="KW-0472">Membrane</keyword>
<feature type="compositionally biased region" description="Basic and acidic residues" evidence="5">
    <location>
        <begin position="25"/>
        <end position="37"/>
    </location>
</feature>
<feature type="domain" description="Ion transport" evidence="7">
    <location>
        <begin position="185"/>
        <end position="291"/>
    </location>
</feature>
<gene>
    <name evidence="8" type="ORF">Fcan01_13794</name>
</gene>
<evidence type="ECO:0000256" key="3">
    <source>
        <dbReference type="ARBA" id="ARBA00022989"/>
    </source>
</evidence>
<dbReference type="GO" id="GO:0036128">
    <property type="term" value="C:CatSper complex"/>
    <property type="evidence" value="ECO:0007669"/>
    <property type="project" value="InterPro"/>
</dbReference>
<comment type="caution">
    <text evidence="8">The sequence shown here is derived from an EMBL/GenBank/DDBJ whole genome shotgun (WGS) entry which is preliminary data.</text>
</comment>
<evidence type="ECO:0000259" key="7">
    <source>
        <dbReference type="Pfam" id="PF00520"/>
    </source>
</evidence>
<dbReference type="GO" id="GO:0097228">
    <property type="term" value="C:sperm principal piece"/>
    <property type="evidence" value="ECO:0007669"/>
    <property type="project" value="TreeGrafter"/>
</dbReference>
<dbReference type="GO" id="GO:0048240">
    <property type="term" value="P:sperm capacitation"/>
    <property type="evidence" value="ECO:0007669"/>
    <property type="project" value="TreeGrafter"/>
</dbReference>
<protein>
    <submittedName>
        <fullName evidence="8">Cation channel sperm-associated protein 4</fullName>
    </submittedName>
</protein>
<evidence type="ECO:0000256" key="5">
    <source>
        <dbReference type="SAM" id="MobiDB-lite"/>
    </source>
</evidence>
<keyword evidence="3 6" id="KW-1133">Transmembrane helix</keyword>
<feature type="transmembrane region" description="Helical" evidence="6">
    <location>
        <begin position="205"/>
        <end position="226"/>
    </location>
</feature>
<evidence type="ECO:0000313" key="8">
    <source>
        <dbReference type="EMBL" id="OXA51953.1"/>
    </source>
</evidence>
<organism evidence="8 9">
    <name type="scientific">Folsomia candida</name>
    <name type="common">Springtail</name>
    <dbReference type="NCBI Taxonomy" id="158441"/>
    <lineage>
        <taxon>Eukaryota</taxon>
        <taxon>Metazoa</taxon>
        <taxon>Ecdysozoa</taxon>
        <taxon>Arthropoda</taxon>
        <taxon>Hexapoda</taxon>
        <taxon>Collembola</taxon>
        <taxon>Entomobryomorpha</taxon>
        <taxon>Isotomoidea</taxon>
        <taxon>Isotomidae</taxon>
        <taxon>Proisotominae</taxon>
        <taxon>Folsomia</taxon>
    </lineage>
</organism>
<dbReference type="Proteomes" id="UP000198287">
    <property type="component" value="Unassembled WGS sequence"/>
</dbReference>
<dbReference type="OMA" id="ERENPID"/>
<dbReference type="InterPro" id="IPR005821">
    <property type="entry name" value="Ion_trans_dom"/>
</dbReference>
<proteinExistence type="predicted"/>
<evidence type="ECO:0000256" key="1">
    <source>
        <dbReference type="ARBA" id="ARBA00004141"/>
    </source>
</evidence>
<dbReference type="Gene3D" id="1.10.287.70">
    <property type="match status" value="1"/>
</dbReference>
<evidence type="ECO:0000256" key="4">
    <source>
        <dbReference type="ARBA" id="ARBA00023136"/>
    </source>
</evidence>
<sequence length="426" mass="49610">MSKPGNNAVKNKSGSIIDNLHSRKSLREKEQRSRLTKKDRISLENEDGPKAGNFLHYRNKKNKFFYEDIIKGDDNFFHVDVGTECDNYFRGKKVQYKEKKTEIFYHVVDLDAFEYHKIVFHTYLNSVLQSAWFRFLILTLVMMSALMIGLTTYTEFEEYQKWFKIIDQVILSVFIFEIVVKWISLSSLTIVTHTVIKSGKDMGNILLVLIIFMLVMAVMGVILFDLNDLRTQWFLNALNAWYLLFICVTQDGWNSALDEFRSFHDHFALLSIYLILAVSVGAFVFANLIVADGFIINHLDITPTYQLFAKHNLAFLAQRPMKVPTLRHFSLRRLQTYIQLIGALEQNMLEAEIIHLDFEKVMAVILSVVTQLNVYSVPMTQRAKEEGQEVLDNLKRMTLLERENPIDAINELEYAAYAHQFKKRLS</sequence>
<dbReference type="GO" id="GO:0006814">
    <property type="term" value="P:sodium ion transport"/>
    <property type="evidence" value="ECO:0007669"/>
    <property type="project" value="TreeGrafter"/>
</dbReference>
<feature type="transmembrane region" description="Helical" evidence="6">
    <location>
        <begin position="131"/>
        <end position="153"/>
    </location>
</feature>
<dbReference type="SUPFAM" id="SSF81324">
    <property type="entry name" value="Voltage-gated potassium channels"/>
    <property type="match status" value="1"/>
</dbReference>
<dbReference type="PANTHER" id="PTHR47077">
    <property type="entry name" value="ION_TRANS DOMAIN-CONTAINING PROTEIN"/>
    <property type="match status" value="1"/>
</dbReference>
<accession>A0A226E300</accession>
<dbReference type="GO" id="GO:0030317">
    <property type="term" value="P:flagellated sperm motility"/>
    <property type="evidence" value="ECO:0007669"/>
    <property type="project" value="InterPro"/>
</dbReference>
<dbReference type="GO" id="GO:0001669">
    <property type="term" value="C:acrosomal vesicle"/>
    <property type="evidence" value="ECO:0007669"/>
    <property type="project" value="TreeGrafter"/>
</dbReference>
<evidence type="ECO:0000256" key="2">
    <source>
        <dbReference type="ARBA" id="ARBA00022692"/>
    </source>
</evidence>